<dbReference type="GO" id="GO:0006487">
    <property type="term" value="P:protein N-linked glycosylation"/>
    <property type="evidence" value="ECO:0007669"/>
    <property type="project" value="TreeGrafter"/>
</dbReference>
<evidence type="ECO:0000313" key="3">
    <source>
        <dbReference type="EMBL" id="GMM50620.1"/>
    </source>
</evidence>
<dbReference type="SUPFAM" id="SSF53448">
    <property type="entry name" value="Nucleotide-diphospho-sugar transferases"/>
    <property type="match status" value="1"/>
</dbReference>
<evidence type="ECO:0000256" key="2">
    <source>
        <dbReference type="SAM" id="Phobius"/>
    </source>
</evidence>
<keyword evidence="2" id="KW-0472">Membrane</keyword>
<organism evidence="3 4">
    <name type="scientific">Starmerella bacillaris</name>
    <name type="common">Yeast</name>
    <name type="synonym">Candida zemplinina</name>
    <dbReference type="NCBI Taxonomy" id="1247836"/>
    <lineage>
        <taxon>Eukaryota</taxon>
        <taxon>Fungi</taxon>
        <taxon>Dikarya</taxon>
        <taxon>Ascomycota</taxon>
        <taxon>Saccharomycotina</taxon>
        <taxon>Dipodascomycetes</taxon>
        <taxon>Dipodascales</taxon>
        <taxon>Trichomonascaceae</taxon>
        <taxon>Starmerella</taxon>
    </lineage>
</organism>
<keyword evidence="2" id="KW-1133">Transmembrane helix</keyword>
<dbReference type="GO" id="GO:0000136">
    <property type="term" value="C:mannan polymerase complex"/>
    <property type="evidence" value="ECO:0007669"/>
    <property type="project" value="TreeGrafter"/>
</dbReference>
<protein>
    <submittedName>
        <fullName evidence="3">Mannosyltransferase complex subunit</fullName>
    </submittedName>
</protein>
<name>A0AAV5RGG9_STABA</name>
<reference evidence="3 4" key="1">
    <citation type="journal article" date="2023" name="Elife">
        <title>Identification of key yeast species and microbe-microbe interactions impacting larval growth of Drosophila in the wild.</title>
        <authorList>
            <person name="Mure A."/>
            <person name="Sugiura Y."/>
            <person name="Maeda R."/>
            <person name="Honda K."/>
            <person name="Sakurai N."/>
            <person name="Takahashi Y."/>
            <person name="Watada M."/>
            <person name="Katoh T."/>
            <person name="Gotoh A."/>
            <person name="Gotoh Y."/>
            <person name="Taniguchi I."/>
            <person name="Nakamura K."/>
            <person name="Hayashi T."/>
            <person name="Katayama T."/>
            <person name="Uemura T."/>
            <person name="Hattori Y."/>
        </authorList>
    </citation>
    <scope>NUCLEOTIDE SEQUENCE [LARGE SCALE GENOMIC DNA]</scope>
    <source>
        <strain evidence="3 4">SB-73</strain>
    </source>
</reference>
<dbReference type="Proteomes" id="UP001362899">
    <property type="component" value="Unassembled WGS sequence"/>
</dbReference>
<dbReference type="InterPro" id="IPR029044">
    <property type="entry name" value="Nucleotide-diphossugar_trans"/>
</dbReference>
<comment type="caution">
    <text evidence="3">The sequence shown here is derived from an EMBL/GenBank/DDBJ whole genome shotgun (WGS) entry which is preliminary data.</text>
</comment>
<gene>
    <name evidence="3" type="ORF">DASB73_015780</name>
</gene>
<comment type="similarity">
    <text evidence="1">Belongs to the ANP1/MMN9/VAN1 family.</text>
</comment>
<dbReference type="PANTHER" id="PTHR43083:SF6">
    <property type="entry name" value="MANNAN POLYMERASE COMPLEXES SUBUNIT MNN9"/>
    <property type="match status" value="1"/>
</dbReference>
<keyword evidence="4" id="KW-1185">Reference proteome</keyword>
<keyword evidence="2" id="KW-0812">Transmembrane</keyword>
<dbReference type="Gene3D" id="3.90.550.10">
    <property type="entry name" value="Spore Coat Polysaccharide Biosynthesis Protein SpsA, Chain A"/>
    <property type="match status" value="1"/>
</dbReference>
<proteinExistence type="inferred from homology"/>
<dbReference type="AlphaFoldDB" id="A0AAV5RGG9"/>
<dbReference type="InterPro" id="IPR052086">
    <property type="entry name" value="Mannan_Polymerase_Subunit"/>
</dbReference>
<evidence type="ECO:0000313" key="4">
    <source>
        <dbReference type="Proteomes" id="UP001362899"/>
    </source>
</evidence>
<dbReference type="Pfam" id="PF03452">
    <property type="entry name" value="Anp1"/>
    <property type="match status" value="1"/>
</dbReference>
<dbReference type="PANTHER" id="PTHR43083">
    <property type="entry name" value="MANNAN POLYMERASE II"/>
    <property type="match status" value="1"/>
</dbReference>
<dbReference type="GO" id="GO:0000009">
    <property type="term" value="F:alpha-1,6-mannosyltransferase activity"/>
    <property type="evidence" value="ECO:0007669"/>
    <property type="project" value="TreeGrafter"/>
</dbReference>
<accession>A0AAV5RGG9</accession>
<keyword evidence="3" id="KW-0328">Glycosyltransferase</keyword>
<dbReference type="GO" id="GO:0000032">
    <property type="term" value="P:cell wall mannoprotein biosynthetic process"/>
    <property type="evidence" value="ECO:0007669"/>
    <property type="project" value="TreeGrafter"/>
</dbReference>
<dbReference type="EMBL" id="BTGC01000003">
    <property type="protein sequence ID" value="GMM50620.1"/>
    <property type="molecule type" value="Genomic_DNA"/>
</dbReference>
<keyword evidence="3" id="KW-0808">Transferase</keyword>
<evidence type="ECO:0000256" key="1">
    <source>
        <dbReference type="ARBA" id="ARBA00037964"/>
    </source>
</evidence>
<feature type="transmembrane region" description="Helical" evidence="2">
    <location>
        <begin position="21"/>
        <end position="39"/>
    </location>
</feature>
<sequence>MELKRACNRLEKKLANSNASFYLIVCVCVYLLFSIFSSLRTPHVQGVANVPSSHADGKVHIHDMNVLTTSADPQANLEKVLIISPLARFYEGWWNNLISLEYPHDLIDVAVSVPDNLDGDKVLESLQKVVHLYQNTPEKFRRITILRQDTPSLDSQSEKDRHALEVQKERRAYMSLARNSLVFTTMQSDTSWVLWLDGDVVETPKTIIQDMASADKDVIVANCFQKYMENGELKERPYDFNSWAESETALNLAKNMGPDDVLFEGYAELATYRPLMAYMYDKDASTSAVVPLDGVGGTALLVKAEVHRDGAFFPPFSFYHLIETEGFAKMVKRLGYNVFGLPNYKVYHYNE</sequence>